<protein>
    <submittedName>
        <fullName evidence="2">Type IX secretion system membrane protein, PorP/SprF family</fullName>
    </submittedName>
</protein>
<dbReference type="NCBIfam" id="TIGR03519">
    <property type="entry name" value="T9SS_PorP_fam"/>
    <property type="match status" value="1"/>
</dbReference>
<evidence type="ECO:0000313" key="2">
    <source>
        <dbReference type="EMBL" id="SNS78488.1"/>
    </source>
</evidence>
<feature type="signal peptide" evidence="1">
    <location>
        <begin position="1"/>
        <end position="18"/>
    </location>
</feature>
<evidence type="ECO:0000313" key="3">
    <source>
        <dbReference type="Proteomes" id="UP000198393"/>
    </source>
</evidence>
<dbReference type="Pfam" id="PF11751">
    <property type="entry name" value="PorP_SprF"/>
    <property type="match status" value="1"/>
</dbReference>
<organism evidence="2 3">
    <name type="scientific">Ekhidna lutea</name>
    <dbReference type="NCBI Taxonomy" id="447679"/>
    <lineage>
        <taxon>Bacteria</taxon>
        <taxon>Pseudomonadati</taxon>
        <taxon>Bacteroidota</taxon>
        <taxon>Cytophagia</taxon>
        <taxon>Cytophagales</taxon>
        <taxon>Reichenbachiellaceae</taxon>
        <taxon>Ekhidna</taxon>
    </lineage>
</organism>
<gene>
    <name evidence="2" type="ORF">SAMN05421640_1228</name>
</gene>
<dbReference type="EMBL" id="FZPD01000002">
    <property type="protein sequence ID" value="SNS78488.1"/>
    <property type="molecule type" value="Genomic_DNA"/>
</dbReference>
<sequence length="343" mass="38410">MMKVKLYIAILLTSFCIAAQDAQYSQFYSNPLYLNPAFAGTSPNTRAVFVHRIQWPNLPQAFSNSTASIDYNATNLNSGFGLIISSDSEGSGGLRNTTGSFVYSYEANMNNKFILRPALKFGYTVRNIDRSKLVLGDQVDFGVDGTPSQDPQVNSIRLRNHWDIGAGFLIYSKKSWFGMSVDHLTKPNRSMIEGKDILPFRYSFHIGSRYPLKRLVSTGTVAPSIAPSILYRKQGEFQQLDAGASVHLQPIIIGLYYRGMPFIKNDYDRVNHDAVIIVAGVEYNNLEFGYSFDLNMTKIDPVTGGGAHEFSLIYYFSMAGNPHKTRNNQKKLQCPAFVKKLNN</sequence>
<dbReference type="OrthoDB" id="1186563at2"/>
<accession>A0A239HBU1</accession>
<feature type="chain" id="PRO_5011991947" evidence="1">
    <location>
        <begin position="19"/>
        <end position="343"/>
    </location>
</feature>
<dbReference type="AlphaFoldDB" id="A0A239HBU1"/>
<keyword evidence="1" id="KW-0732">Signal</keyword>
<keyword evidence="3" id="KW-1185">Reference proteome</keyword>
<proteinExistence type="predicted"/>
<dbReference type="InterPro" id="IPR019861">
    <property type="entry name" value="PorP/SprF_Bacteroidetes"/>
</dbReference>
<dbReference type="RefSeq" id="WP_089355976.1">
    <property type="nucleotide sequence ID" value="NZ_FZPD01000002.1"/>
</dbReference>
<name>A0A239HBU1_EKHLU</name>
<reference evidence="2 3" key="1">
    <citation type="submission" date="2017-06" db="EMBL/GenBank/DDBJ databases">
        <authorList>
            <person name="Kim H.J."/>
            <person name="Triplett B.A."/>
        </authorList>
    </citation>
    <scope>NUCLEOTIDE SEQUENCE [LARGE SCALE GENOMIC DNA]</scope>
    <source>
        <strain evidence="2 3">DSM 19307</strain>
    </source>
</reference>
<evidence type="ECO:0000256" key="1">
    <source>
        <dbReference type="SAM" id="SignalP"/>
    </source>
</evidence>
<dbReference type="Proteomes" id="UP000198393">
    <property type="component" value="Unassembled WGS sequence"/>
</dbReference>